<dbReference type="GO" id="GO:0042246">
    <property type="term" value="P:tissue regeneration"/>
    <property type="evidence" value="ECO:0007669"/>
    <property type="project" value="InterPro"/>
</dbReference>
<evidence type="ECO:0000313" key="13">
    <source>
        <dbReference type="Proteomes" id="UP000663824"/>
    </source>
</evidence>
<protein>
    <recommendedName>
        <fullName evidence="14">Nudix hydrolase domain-containing protein</fullName>
    </recommendedName>
</protein>
<gene>
    <name evidence="12" type="ORF">MBJ925_LOCUS28960</name>
</gene>
<comment type="caution">
    <text evidence="12">The sequence shown here is derived from an EMBL/GenBank/DDBJ whole genome shotgun (WGS) entry which is preliminary data.</text>
</comment>
<keyword evidence="6" id="KW-0378">Hydrolase</keyword>
<dbReference type="Pfam" id="PF04923">
    <property type="entry name" value="Ninjurin"/>
    <property type="match status" value="1"/>
</dbReference>
<keyword evidence="9 11" id="KW-1133">Transmembrane helix</keyword>
<evidence type="ECO:0000256" key="8">
    <source>
        <dbReference type="ARBA" id="ARBA00022889"/>
    </source>
</evidence>
<name>A0A816WSH6_9BILA</name>
<dbReference type="GO" id="GO:0016020">
    <property type="term" value="C:membrane"/>
    <property type="evidence" value="ECO:0007669"/>
    <property type="project" value="UniProtKB-SubCell"/>
</dbReference>
<evidence type="ECO:0000256" key="5">
    <source>
        <dbReference type="ARBA" id="ARBA00022723"/>
    </source>
</evidence>
<evidence type="ECO:0000256" key="4">
    <source>
        <dbReference type="ARBA" id="ARBA00022692"/>
    </source>
</evidence>
<evidence type="ECO:0000256" key="6">
    <source>
        <dbReference type="ARBA" id="ARBA00022801"/>
    </source>
</evidence>
<comment type="cofactor">
    <cofactor evidence="1">
        <name>Mg(2+)</name>
        <dbReference type="ChEBI" id="CHEBI:18420"/>
    </cofactor>
</comment>
<dbReference type="PANTHER" id="PTHR31835:SF1">
    <property type="entry name" value="URIDINE DIPHOSPHATE GLUCOSE PYROPHOSPHATASE NUDT22"/>
    <property type="match status" value="1"/>
</dbReference>
<dbReference type="GO" id="GO:0007155">
    <property type="term" value="P:cell adhesion"/>
    <property type="evidence" value="ECO:0007669"/>
    <property type="project" value="UniProtKB-KW"/>
</dbReference>
<evidence type="ECO:0000313" key="12">
    <source>
        <dbReference type="EMBL" id="CAF2138128.1"/>
    </source>
</evidence>
<dbReference type="GO" id="GO:0046872">
    <property type="term" value="F:metal ion binding"/>
    <property type="evidence" value="ECO:0007669"/>
    <property type="project" value="UniProtKB-KW"/>
</dbReference>
<dbReference type="InterPro" id="IPR015797">
    <property type="entry name" value="NUDIX_hydrolase-like_dom_sf"/>
</dbReference>
<evidence type="ECO:0000256" key="7">
    <source>
        <dbReference type="ARBA" id="ARBA00022842"/>
    </source>
</evidence>
<sequence length="365" mass="40969">MSSTWIDISNLKKPLKFNEFSVNFNTDLYNAKPLPNDIQKKLDNRWNELLNDDKPGRILYNESKFRLHSIDWKANEDDDSKQLILNLGLTDYKSFICTQQQILPDEIRQHIEEDHLSHPLGVGCLLITSDNYFVFVKRSSACIDSPHMYDIPGGHAEPRNLKTNSKEDIIEEIISSTIAECVDETNVDRNSLLVDSFFFVIVVVRNQTQYGRPAIEFCLRMPKGGIDIEHQTTNQGTLDGGHSTFNNYATKKTLANSSFELALLITNAVQLKTLLGNKANHDTLWYVGLALVCASLLIQVVNACILVLMGTDDISKERRQHRLISLNNFSLILSVLLAIVNVVLNVIVAVDPQILAGTINGTKSA</sequence>
<comment type="subcellular location">
    <subcellularLocation>
        <location evidence="2">Membrane</location>
        <topology evidence="2">Multi-pass membrane protein</topology>
    </subcellularLocation>
</comment>
<comment type="similarity">
    <text evidence="3">Belongs to the ninjurin family.</text>
</comment>
<dbReference type="PANTHER" id="PTHR31835">
    <property type="entry name" value="URIDINE DIPHOSPHATE GLUCOSE PYROPHOSPHATASE"/>
    <property type="match status" value="1"/>
</dbReference>
<dbReference type="SUPFAM" id="SSF55811">
    <property type="entry name" value="Nudix"/>
    <property type="match status" value="1"/>
</dbReference>
<keyword evidence="5" id="KW-0479">Metal-binding</keyword>
<evidence type="ECO:0000256" key="2">
    <source>
        <dbReference type="ARBA" id="ARBA00004141"/>
    </source>
</evidence>
<evidence type="ECO:0008006" key="14">
    <source>
        <dbReference type="Google" id="ProtNLM"/>
    </source>
</evidence>
<accession>A0A816WSH6</accession>
<keyword evidence="10 11" id="KW-0472">Membrane</keyword>
<keyword evidence="8" id="KW-0130">Cell adhesion</keyword>
<keyword evidence="7" id="KW-0460">Magnesium</keyword>
<dbReference type="InterPro" id="IPR007007">
    <property type="entry name" value="Ninjurin"/>
</dbReference>
<evidence type="ECO:0000256" key="1">
    <source>
        <dbReference type="ARBA" id="ARBA00001946"/>
    </source>
</evidence>
<evidence type="ECO:0000256" key="11">
    <source>
        <dbReference type="SAM" id="Phobius"/>
    </source>
</evidence>
<feature type="transmembrane region" description="Helical" evidence="11">
    <location>
        <begin position="284"/>
        <end position="308"/>
    </location>
</feature>
<proteinExistence type="inferred from homology"/>
<evidence type="ECO:0000256" key="9">
    <source>
        <dbReference type="ARBA" id="ARBA00022989"/>
    </source>
</evidence>
<dbReference type="AlphaFoldDB" id="A0A816WSH6"/>
<evidence type="ECO:0000256" key="10">
    <source>
        <dbReference type="ARBA" id="ARBA00023136"/>
    </source>
</evidence>
<evidence type="ECO:0000256" key="3">
    <source>
        <dbReference type="ARBA" id="ARBA00008141"/>
    </source>
</evidence>
<feature type="transmembrane region" description="Helical" evidence="11">
    <location>
        <begin position="329"/>
        <end position="350"/>
    </location>
</feature>
<dbReference type="Gene3D" id="3.90.79.10">
    <property type="entry name" value="Nucleoside Triphosphate Pyrophosphohydrolase"/>
    <property type="match status" value="1"/>
</dbReference>
<dbReference type="InterPro" id="IPR055295">
    <property type="entry name" value="NUDT22/NUDT9-like"/>
</dbReference>
<dbReference type="Proteomes" id="UP000663824">
    <property type="component" value="Unassembled WGS sequence"/>
</dbReference>
<reference evidence="12" key="1">
    <citation type="submission" date="2021-02" db="EMBL/GenBank/DDBJ databases">
        <authorList>
            <person name="Nowell W R."/>
        </authorList>
    </citation>
    <scope>NUCLEOTIDE SEQUENCE</scope>
</reference>
<dbReference type="GO" id="GO:0052751">
    <property type="term" value="F:GDP-mannose hydrolase activity"/>
    <property type="evidence" value="ECO:0007669"/>
    <property type="project" value="TreeGrafter"/>
</dbReference>
<organism evidence="12 13">
    <name type="scientific">Rotaria magnacalcarata</name>
    <dbReference type="NCBI Taxonomy" id="392030"/>
    <lineage>
        <taxon>Eukaryota</taxon>
        <taxon>Metazoa</taxon>
        <taxon>Spiralia</taxon>
        <taxon>Gnathifera</taxon>
        <taxon>Rotifera</taxon>
        <taxon>Eurotatoria</taxon>
        <taxon>Bdelloidea</taxon>
        <taxon>Philodinida</taxon>
        <taxon>Philodinidae</taxon>
        <taxon>Rotaria</taxon>
    </lineage>
</organism>
<dbReference type="EMBL" id="CAJNRE010015553">
    <property type="protein sequence ID" value="CAF2138128.1"/>
    <property type="molecule type" value="Genomic_DNA"/>
</dbReference>
<keyword evidence="4 11" id="KW-0812">Transmembrane</keyword>